<dbReference type="OrthoDB" id="5810603at2759"/>
<dbReference type="EMBL" id="LSMT01003366">
    <property type="protein sequence ID" value="PFX11172.1"/>
    <property type="molecule type" value="Genomic_DNA"/>
</dbReference>
<evidence type="ECO:0000313" key="3">
    <source>
        <dbReference type="Proteomes" id="UP000225706"/>
    </source>
</evidence>
<dbReference type="SUPFAM" id="SSF52833">
    <property type="entry name" value="Thioredoxin-like"/>
    <property type="match status" value="2"/>
</dbReference>
<dbReference type="PANTHER" id="PTHR44340:SF1">
    <property type="entry name" value="DNAJ HOMOLOG SUBFAMILY C MEMBER 10"/>
    <property type="match status" value="1"/>
</dbReference>
<organism evidence="2 3">
    <name type="scientific">Stylophora pistillata</name>
    <name type="common">Smooth cauliflower coral</name>
    <dbReference type="NCBI Taxonomy" id="50429"/>
    <lineage>
        <taxon>Eukaryota</taxon>
        <taxon>Metazoa</taxon>
        <taxon>Cnidaria</taxon>
        <taxon>Anthozoa</taxon>
        <taxon>Hexacorallia</taxon>
        <taxon>Scleractinia</taxon>
        <taxon>Astrocoeniina</taxon>
        <taxon>Pocilloporidae</taxon>
        <taxon>Stylophora</taxon>
    </lineage>
</organism>
<dbReference type="InterPro" id="IPR013766">
    <property type="entry name" value="Thioredoxin_domain"/>
</dbReference>
<dbReference type="GO" id="GO:0016671">
    <property type="term" value="F:oxidoreductase activity, acting on a sulfur group of donors, disulfide as acceptor"/>
    <property type="evidence" value="ECO:0007669"/>
    <property type="project" value="TreeGrafter"/>
</dbReference>
<feature type="domain" description="Thioredoxin" evidence="1">
    <location>
        <begin position="1"/>
        <end position="118"/>
    </location>
</feature>
<dbReference type="PANTHER" id="PTHR44340">
    <property type="entry name" value="DNAJ HOMOLOG SUBFAMILY C MEMBER 10"/>
    <property type="match status" value="1"/>
</dbReference>
<feature type="non-terminal residue" evidence="2">
    <location>
        <position position="163"/>
    </location>
</feature>
<evidence type="ECO:0000313" key="2">
    <source>
        <dbReference type="EMBL" id="PFX11172.1"/>
    </source>
</evidence>
<dbReference type="Proteomes" id="UP000225706">
    <property type="component" value="Unassembled WGS sequence"/>
</dbReference>
<evidence type="ECO:0000259" key="1">
    <source>
        <dbReference type="PROSITE" id="PS51352"/>
    </source>
</evidence>
<dbReference type="GO" id="GO:0005788">
    <property type="term" value="C:endoplasmic reticulum lumen"/>
    <property type="evidence" value="ECO:0007669"/>
    <property type="project" value="TreeGrafter"/>
</dbReference>
<name>A0A2B4R4K8_STYPI</name>
<dbReference type="PROSITE" id="PS00194">
    <property type="entry name" value="THIOREDOXIN_1"/>
    <property type="match status" value="1"/>
</dbReference>
<dbReference type="InterPro" id="IPR052460">
    <property type="entry name" value="ER_disulfide_reductase"/>
</dbReference>
<sequence>NTLKPSVVQLTPETFKSLVGERKKGETWLVDFYAPWCGPCNELAPDWNKLAKQMQGEAGVGSVDCQKYRSLCQEQGVNSYPTIRLYPHYSQGSRTYVSHRGWRDVDSLYSWAFKYLPSLVTQLNYQAFMDNVVDSEDPWIIDFYAPWCGHCIQFAPHYEKVAK</sequence>
<dbReference type="PRINTS" id="PR00421">
    <property type="entry name" value="THIOREDOXIN"/>
</dbReference>
<dbReference type="GO" id="GO:0015035">
    <property type="term" value="F:protein-disulfide reductase activity"/>
    <property type="evidence" value="ECO:0007669"/>
    <property type="project" value="TreeGrafter"/>
</dbReference>
<reference evidence="3" key="1">
    <citation type="journal article" date="2017" name="bioRxiv">
        <title>Comparative analysis of the genomes of Stylophora pistillata and Acropora digitifera provides evidence for extensive differences between species of corals.</title>
        <authorList>
            <person name="Voolstra C.R."/>
            <person name="Li Y."/>
            <person name="Liew Y.J."/>
            <person name="Baumgarten S."/>
            <person name="Zoccola D."/>
            <person name="Flot J.-F."/>
            <person name="Tambutte S."/>
            <person name="Allemand D."/>
            <person name="Aranda M."/>
        </authorList>
    </citation>
    <scope>NUCLEOTIDE SEQUENCE [LARGE SCALE GENOMIC DNA]</scope>
</reference>
<proteinExistence type="predicted"/>
<keyword evidence="3" id="KW-1185">Reference proteome</keyword>
<dbReference type="GO" id="GO:0036498">
    <property type="term" value="P:IRE1-mediated unfolded protein response"/>
    <property type="evidence" value="ECO:0007669"/>
    <property type="project" value="TreeGrafter"/>
</dbReference>
<dbReference type="Gene3D" id="3.40.30.10">
    <property type="entry name" value="Glutaredoxin"/>
    <property type="match status" value="2"/>
</dbReference>
<dbReference type="InterPro" id="IPR017937">
    <property type="entry name" value="Thioredoxin_CS"/>
</dbReference>
<dbReference type="PROSITE" id="PS51352">
    <property type="entry name" value="THIOREDOXIN_2"/>
    <property type="match status" value="1"/>
</dbReference>
<feature type="non-terminal residue" evidence="2">
    <location>
        <position position="1"/>
    </location>
</feature>
<protein>
    <submittedName>
        <fullName evidence="2">DnaJ-like subfamily C member 10</fullName>
    </submittedName>
</protein>
<dbReference type="InterPro" id="IPR036249">
    <property type="entry name" value="Thioredoxin-like_sf"/>
</dbReference>
<gene>
    <name evidence="2" type="primary">dnajc10</name>
    <name evidence="2" type="ORF">AWC38_SpisGene25285</name>
</gene>
<accession>A0A2B4R4K8</accession>
<dbReference type="AlphaFoldDB" id="A0A2B4R4K8"/>
<comment type="caution">
    <text evidence="2">The sequence shown here is derived from an EMBL/GenBank/DDBJ whole genome shotgun (WGS) entry which is preliminary data.</text>
</comment>
<dbReference type="Pfam" id="PF00085">
    <property type="entry name" value="Thioredoxin"/>
    <property type="match status" value="2"/>
</dbReference>
<dbReference type="STRING" id="50429.A0A2B4R4K8"/>
<dbReference type="GO" id="GO:0051787">
    <property type="term" value="F:misfolded protein binding"/>
    <property type="evidence" value="ECO:0007669"/>
    <property type="project" value="TreeGrafter"/>
</dbReference>